<evidence type="ECO:0000256" key="12">
    <source>
        <dbReference type="ARBA" id="ARBA00023303"/>
    </source>
</evidence>
<dbReference type="InterPro" id="IPR032675">
    <property type="entry name" value="LRR_dom_sf"/>
</dbReference>
<evidence type="ECO:0000256" key="1">
    <source>
        <dbReference type="ARBA" id="ARBA00004651"/>
    </source>
</evidence>
<comment type="catalytic activity">
    <reaction evidence="15">
        <text>chloride(in) = chloride(out)</text>
        <dbReference type="Rhea" id="RHEA:29823"/>
        <dbReference type="ChEBI" id="CHEBI:17996"/>
    </reaction>
</comment>
<comment type="catalytic activity">
    <reaction evidence="13">
        <text>iodide(out) = iodide(in)</text>
        <dbReference type="Rhea" id="RHEA:66324"/>
        <dbReference type="ChEBI" id="CHEBI:16382"/>
    </reaction>
</comment>
<dbReference type="GO" id="GO:0005737">
    <property type="term" value="C:cytoplasm"/>
    <property type="evidence" value="ECO:0007669"/>
    <property type="project" value="TreeGrafter"/>
</dbReference>
<feature type="domain" description="LRRC8 pannexin-like TM region" evidence="16">
    <location>
        <begin position="1"/>
        <end position="48"/>
    </location>
</feature>
<keyword evidence="7" id="KW-0677">Repeat</keyword>
<dbReference type="Pfam" id="PF00560">
    <property type="entry name" value="LRR_1"/>
    <property type="match status" value="1"/>
</dbReference>
<protein>
    <recommendedName>
        <fullName evidence="16">LRRC8 pannexin-like TM region domain-containing protein</fullName>
    </recommendedName>
</protein>
<name>A0A5J5D9Q6_9PERO</name>
<keyword evidence="3" id="KW-0813">Transport</keyword>
<evidence type="ECO:0000256" key="2">
    <source>
        <dbReference type="ARBA" id="ARBA00010471"/>
    </source>
</evidence>
<dbReference type="PROSITE" id="PS51450">
    <property type="entry name" value="LRR"/>
    <property type="match status" value="1"/>
</dbReference>
<evidence type="ECO:0000256" key="14">
    <source>
        <dbReference type="ARBA" id="ARBA00024158"/>
    </source>
</evidence>
<accession>A0A5J5D9Q6</accession>
<keyword evidence="6" id="KW-0812">Transmembrane</keyword>
<dbReference type="SUPFAM" id="SSF52047">
    <property type="entry name" value="RNI-like"/>
    <property type="match status" value="1"/>
</dbReference>
<evidence type="ECO:0000313" key="17">
    <source>
        <dbReference type="EMBL" id="KAA8589255.1"/>
    </source>
</evidence>
<dbReference type="EMBL" id="VOFY01000009">
    <property type="protein sequence ID" value="KAA8589255.1"/>
    <property type="molecule type" value="Genomic_DNA"/>
</dbReference>
<dbReference type="GO" id="GO:0034220">
    <property type="term" value="P:monoatomic ion transmembrane transport"/>
    <property type="evidence" value="ECO:0007669"/>
    <property type="project" value="UniProtKB-KW"/>
</dbReference>
<evidence type="ECO:0000256" key="7">
    <source>
        <dbReference type="ARBA" id="ARBA00022737"/>
    </source>
</evidence>
<dbReference type="InterPro" id="IPR001611">
    <property type="entry name" value="Leu-rich_rpt"/>
</dbReference>
<keyword evidence="4" id="KW-1003">Cell membrane</keyword>
<keyword evidence="12" id="KW-0407">Ion channel</keyword>
<evidence type="ECO:0000256" key="15">
    <source>
        <dbReference type="ARBA" id="ARBA00024167"/>
    </source>
</evidence>
<evidence type="ECO:0000256" key="4">
    <source>
        <dbReference type="ARBA" id="ARBA00022475"/>
    </source>
</evidence>
<comment type="similarity">
    <text evidence="2">Belongs to the LRRC8 family.</text>
</comment>
<evidence type="ECO:0000259" key="16">
    <source>
        <dbReference type="Pfam" id="PF12534"/>
    </source>
</evidence>
<dbReference type="Gene3D" id="3.80.10.10">
    <property type="entry name" value="Ribonuclease Inhibitor"/>
    <property type="match status" value="1"/>
</dbReference>
<keyword evidence="18" id="KW-1185">Reference proteome</keyword>
<evidence type="ECO:0000256" key="9">
    <source>
        <dbReference type="ARBA" id="ARBA00023065"/>
    </source>
</evidence>
<keyword evidence="10" id="KW-0472">Membrane</keyword>
<reference evidence="17 18" key="1">
    <citation type="submission" date="2019-08" db="EMBL/GenBank/DDBJ databases">
        <title>A chromosome-level genome assembly, high-density linkage maps, and genome scans reveal the genomic architecture of hybrid incompatibilities underlying speciation via character displacement in darters (Percidae: Etheostominae).</title>
        <authorList>
            <person name="Moran R.L."/>
            <person name="Catchen J.M."/>
            <person name="Fuller R.C."/>
        </authorList>
    </citation>
    <scope>NUCLEOTIDE SEQUENCE [LARGE SCALE GENOMIC DNA]</scope>
    <source>
        <strain evidence="17">EspeVRDwgs_2016</strain>
        <tissue evidence="17">Muscle</tissue>
    </source>
</reference>
<dbReference type="Pfam" id="PF12534">
    <property type="entry name" value="Pannexin_like"/>
    <property type="match status" value="1"/>
</dbReference>
<keyword evidence="11" id="KW-1015">Disulfide bond</keyword>
<comment type="catalytic activity">
    <reaction evidence="14">
        <text>taurine(out) = taurine(in)</text>
        <dbReference type="Rhea" id="RHEA:66328"/>
        <dbReference type="ChEBI" id="CHEBI:507393"/>
    </reaction>
</comment>
<dbReference type="InterPro" id="IPR003591">
    <property type="entry name" value="Leu-rich_rpt_typical-subtyp"/>
</dbReference>
<evidence type="ECO:0000256" key="11">
    <source>
        <dbReference type="ARBA" id="ARBA00023157"/>
    </source>
</evidence>
<comment type="subcellular location">
    <subcellularLocation>
        <location evidence="1">Cell membrane</location>
        <topology evidence="1">Multi-pass membrane protein</topology>
    </subcellularLocation>
</comment>
<evidence type="ECO:0000313" key="18">
    <source>
        <dbReference type="Proteomes" id="UP000327493"/>
    </source>
</evidence>
<keyword evidence="9" id="KW-0406">Ion transport</keyword>
<dbReference type="PANTHER" id="PTHR48051:SF1">
    <property type="entry name" value="RAS SUPPRESSOR PROTEIN 1"/>
    <property type="match status" value="1"/>
</dbReference>
<feature type="non-terminal residue" evidence="17">
    <location>
        <position position="206"/>
    </location>
</feature>
<dbReference type="SMART" id="SM00369">
    <property type="entry name" value="LRR_TYP"/>
    <property type="match status" value="2"/>
</dbReference>
<gene>
    <name evidence="17" type="ORF">FQN60_012620</name>
</gene>
<dbReference type="InterPro" id="IPR050216">
    <property type="entry name" value="LRR_domain-containing"/>
</dbReference>
<dbReference type="GO" id="GO:0005886">
    <property type="term" value="C:plasma membrane"/>
    <property type="evidence" value="ECO:0007669"/>
    <property type="project" value="UniProtKB-SubCell"/>
</dbReference>
<keyword evidence="5" id="KW-0433">Leucine-rich repeat</keyword>
<evidence type="ECO:0000256" key="6">
    <source>
        <dbReference type="ARBA" id="ARBA00022692"/>
    </source>
</evidence>
<evidence type="ECO:0000256" key="8">
    <source>
        <dbReference type="ARBA" id="ARBA00022989"/>
    </source>
</evidence>
<evidence type="ECO:0000256" key="10">
    <source>
        <dbReference type="ARBA" id="ARBA00023136"/>
    </source>
</evidence>
<sequence length="206" mass="23307">MIPVMEFRQFSEQQPAFRVLKPWWDVFTDYLSVVMLMIGVFGCTLQISYLAQLTYLDLKGNHFEHLPQELGCCRALKHSGLIVEETLFQTLPPDVRDKMKADEEGSPNQSAPMLTKPVLTFSAEKLVSEVPSMTILDKKDEKIGQLSQLTHLELKGNCLDRLPAQLGQCSLLHRSCLIVEDHLFDSLPMEAKEHMNQESSASFPNG</sequence>
<organism evidence="17 18">
    <name type="scientific">Etheostoma spectabile</name>
    <name type="common">orangethroat darter</name>
    <dbReference type="NCBI Taxonomy" id="54343"/>
    <lineage>
        <taxon>Eukaryota</taxon>
        <taxon>Metazoa</taxon>
        <taxon>Chordata</taxon>
        <taxon>Craniata</taxon>
        <taxon>Vertebrata</taxon>
        <taxon>Euteleostomi</taxon>
        <taxon>Actinopterygii</taxon>
        <taxon>Neopterygii</taxon>
        <taxon>Teleostei</taxon>
        <taxon>Neoteleostei</taxon>
        <taxon>Acanthomorphata</taxon>
        <taxon>Eupercaria</taxon>
        <taxon>Perciformes</taxon>
        <taxon>Percoidei</taxon>
        <taxon>Percidae</taxon>
        <taxon>Etheostomatinae</taxon>
        <taxon>Etheostoma</taxon>
    </lineage>
</organism>
<dbReference type="PANTHER" id="PTHR48051">
    <property type="match status" value="1"/>
</dbReference>
<comment type="caution">
    <text evidence="17">The sequence shown here is derived from an EMBL/GenBank/DDBJ whole genome shotgun (WGS) entry which is preliminary data.</text>
</comment>
<evidence type="ECO:0000256" key="13">
    <source>
        <dbReference type="ARBA" id="ARBA00024145"/>
    </source>
</evidence>
<dbReference type="Proteomes" id="UP000327493">
    <property type="component" value="Chromosome 9"/>
</dbReference>
<dbReference type="AlphaFoldDB" id="A0A5J5D9Q6"/>
<proteinExistence type="inferred from homology"/>
<evidence type="ECO:0000256" key="5">
    <source>
        <dbReference type="ARBA" id="ARBA00022614"/>
    </source>
</evidence>
<dbReference type="InterPro" id="IPR021040">
    <property type="entry name" value="LRRC8_Pannexin-like"/>
</dbReference>
<evidence type="ECO:0000256" key="3">
    <source>
        <dbReference type="ARBA" id="ARBA00022448"/>
    </source>
</evidence>
<keyword evidence="8" id="KW-1133">Transmembrane helix</keyword>